<evidence type="ECO:0000313" key="3">
    <source>
        <dbReference type="Proteomes" id="UP000571017"/>
    </source>
</evidence>
<sequence length="509" mass="59307">MVTRWIFGNQLCKDLPILKDADKDEDVILMVEAESRALWESYHKQKLTLIFSGMRHFAKELEEKGFTVDYRKADSFREGWKEHKKAFNPNHVHITQVTDDRMRRALEKWEDELPEKIEVHYESEKPMFLLSKDEVKERLPGDGPWQADSFYRNLRKDLGVLMDGDDPIGGKWSFDQENRKPAKSGMDFPKKRTFRPDEITQQVMDEVNENYGDNPGELDSFEWPVTRKEALKALNQFISDRLPTFGTYQDAMLIGNADMSHSLLSSAINMGLLQPMEVIEKAEQAYHDGEAPLNAVEGFIRQIIGWREYMRGIYVKKMPDYKQVNELNHDTDLPSFFYTGKTKMKCMEQSIQPVIEKGYSHHIQRLMVLGNFANLFGISPQQTADWFNEMYIDAYDWVVLPNVLGMALFADGGLLSTKPYVSSANYIHKMSDYCNECPFHPKHKTEEDACPFNALYWDFLDRHEDRLGDNPRMKLIYSQWSKKDQDDKQAIKKKASSLKQQLTKGSFHE</sequence>
<feature type="region of interest" description="Disordered" evidence="1">
    <location>
        <begin position="171"/>
        <end position="192"/>
    </location>
</feature>
<dbReference type="AlphaFoldDB" id="A0A838CU74"/>
<reference evidence="2 3" key="1">
    <citation type="journal article" date="2004" name="Extremophiles">
        <title>Halobacillus locisalis sp. nov., a halophilic bacterium isolated from a marine solar saltern of the Yellow Sea in Korea.</title>
        <authorList>
            <person name="Yoon J.H."/>
            <person name="Kang K.H."/>
            <person name="Oh T.K."/>
            <person name="Park Y.H."/>
        </authorList>
    </citation>
    <scope>NUCLEOTIDE SEQUENCE [LARGE SCALE GENOMIC DNA]</scope>
    <source>
        <strain evidence="2 3">KCTC 3788</strain>
    </source>
</reference>
<dbReference type="RefSeq" id="WP_181472478.1">
    <property type="nucleotide sequence ID" value="NZ_JACEFG010000002.1"/>
</dbReference>
<dbReference type="InterPro" id="IPR052551">
    <property type="entry name" value="UV-DNA_repair_photolyase"/>
</dbReference>
<comment type="caution">
    <text evidence="2">The sequence shown here is derived from an EMBL/GenBank/DDBJ whole genome shotgun (WGS) entry which is preliminary data.</text>
</comment>
<feature type="region of interest" description="Disordered" evidence="1">
    <location>
        <begin position="488"/>
        <end position="509"/>
    </location>
</feature>
<dbReference type="Gene3D" id="3.40.50.620">
    <property type="entry name" value="HUPs"/>
    <property type="match status" value="1"/>
</dbReference>
<organism evidence="2 3">
    <name type="scientific">Halobacillus locisalis</name>
    <dbReference type="NCBI Taxonomy" id="220753"/>
    <lineage>
        <taxon>Bacteria</taxon>
        <taxon>Bacillati</taxon>
        <taxon>Bacillota</taxon>
        <taxon>Bacilli</taxon>
        <taxon>Bacillales</taxon>
        <taxon>Bacillaceae</taxon>
        <taxon>Halobacillus</taxon>
    </lineage>
</organism>
<protein>
    <submittedName>
        <fullName evidence="2">Cryptochrome/photolyase family protein</fullName>
    </submittedName>
</protein>
<gene>
    <name evidence="2" type="ORF">H0266_11255</name>
</gene>
<dbReference type="Gene3D" id="1.25.40.80">
    <property type="match status" value="1"/>
</dbReference>
<dbReference type="InterPro" id="IPR036134">
    <property type="entry name" value="Crypto/Photolyase_FAD-like_sf"/>
</dbReference>
<name>A0A838CU74_9BACI</name>
<proteinExistence type="predicted"/>
<dbReference type="Pfam" id="PF04244">
    <property type="entry name" value="DPRP"/>
    <property type="match status" value="1"/>
</dbReference>
<dbReference type="PANTHER" id="PTHR38657">
    <property type="entry name" value="SLR1343 PROTEIN"/>
    <property type="match status" value="1"/>
</dbReference>
<keyword evidence="2" id="KW-0456">Lyase</keyword>
<keyword evidence="3" id="KW-1185">Reference proteome</keyword>
<evidence type="ECO:0000313" key="2">
    <source>
        <dbReference type="EMBL" id="MBA2175471.1"/>
    </source>
</evidence>
<dbReference type="Gene3D" id="1.10.10.1710">
    <property type="entry name" value="Deoxyribodipyrimidine photolyase-related"/>
    <property type="match status" value="1"/>
</dbReference>
<dbReference type="Gene3D" id="1.10.579.10">
    <property type="entry name" value="DNA Cyclobutane Dipyrimidine Photolyase, subunit A, domain 3"/>
    <property type="match status" value="1"/>
</dbReference>
<dbReference type="InterPro" id="IPR014729">
    <property type="entry name" value="Rossmann-like_a/b/a_fold"/>
</dbReference>
<dbReference type="GO" id="GO:0016829">
    <property type="term" value="F:lyase activity"/>
    <property type="evidence" value="ECO:0007669"/>
    <property type="project" value="UniProtKB-KW"/>
</dbReference>
<dbReference type="InterPro" id="IPR007357">
    <property type="entry name" value="PhrB-like"/>
</dbReference>
<dbReference type="EMBL" id="JACEFG010000002">
    <property type="protein sequence ID" value="MBA2175471.1"/>
    <property type="molecule type" value="Genomic_DNA"/>
</dbReference>
<accession>A0A838CU74</accession>
<dbReference type="SUPFAM" id="SSF48173">
    <property type="entry name" value="Cryptochrome/photolyase FAD-binding domain"/>
    <property type="match status" value="1"/>
</dbReference>
<dbReference type="PANTHER" id="PTHR38657:SF1">
    <property type="entry name" value="SLR1343 PROTEIN"/>
    <property type="match status" value="1"/>
</dbReference>
<dbReference type="Proteomes" id="UP000571017">
    <property type="component" value="Unassembled WGS sequence"/>
</dbReference>
<feature type="compositionally biased region" description="Polar residues" evidence="1">
    <location>
        <begin position="498"/>
        <end position="509"/>
    </location>
</feature>
<evidence type="ECO:0000256" key="1">
    <source>
        <dbReference type="SAM" id="MobiDB-lite"/>
    </source>
</evidence>